<dbReference type="GO" id="GO:0005886">
    <property type="term" value="C:plasma membrane"/>
    <property type="evidence" value="ECO:0007669"/>
    <property type="project" value="UniProtKB-SubCell"/>
</dbReference>
<evidence type="ECO:0000256" key="5">
    <source>
        <dbReference type="ARBA" id="ARBA00023136"/>
    </source>
</evidence>
<evidence type="ECO:0000256" key="6">
    <source>
        <dbReference type="ARBA" id="ARBA00038076"/>
    </source>
</evidence>
<feature type="transmembrane region" description="Helical" evidence="8">
    <location>
        <begin position="417"/>
        <end position="437"/>
    </location>
</feature>
<dbReference type="PANTHER" id="PTHR30572:SF4">
    <property type="entry name" value="ABC TRANSPORTER PERMEASE YTRF"/>
    <property type="match status" value="1"/>
</dbReference>
<feature type="domain" description="ABC3 transporter permease C-terminal" evidence="9">
    <location>
        <begin position="278"/>
        <end position="394"/>
    </location>
</feature>
<name>A0A7V8SYX2_9BACT</name>
<dbReference type="InterPro" id="IPR025857">
    <property type="entry name" value="MacB_PCD"/>
</dbReference>
<feature type="transmembrane region" description="Helical" evidence="8">
    <location>
        <begin position="20"/>
        <end position="44"/>
    </location>
</feature>
<gene>
    <name evidence="11" type="ORF">HRJ53_20595</name>
</gene>
<feature type="transmembrane region" description="Helical" evidence="8">
    <location>
        <begin position="328"/>
        <end position="351"/>
    </location>
</feature>
<keyword evidence="3 8" id="KW-0812">Transmembrane</keyword>
<keyword evidence="5 8" id="KW-0472">Membrane</keyword>
<evidence type="ECO:0000313" key="12">
    <source>
        <dbReference type="Proteomes" id="UP000567293"/>
    </source>
</evidence>
<dbReference type="AlphaFoldDB" id="A0A7V8SYX2"/>
<reference evidence="11" key="1">
    <citation type="submission" date="2020-06" db="EMBL/GenBank/DDBJ databases">
        <title>Legume-microbial interactions unlock mineral nutrients during tropical forest succession.</title>
        <authorList>
            <person name="Epihov D.Z."/>
        </authorList>
    </citation>
    <scope>NUCLEOTIDE SEQUENCE [LARGE SCALE GENOMIC DNA]</scope>
    <source>
        <strain evidence="11">Pan2503</strain>
    </source>
</reference>
<dbReference type="InterPro" id="IPR050250">
    <property type="entry name" value="Macrolide_Exporter_MacB"/>
</dbReference>
<evidence type="ECO:0000259" key="9">
    <source>
        <dbReference type="Pfam" id="PF02687"/>
    </source>
</evidence>
<sequence>MQDIRYSARLLARKPTYTVVLVLMLAFGIAALTSVFSLLSAVLLRSYGPIDADRWVYIWEHRTKSSSLNQISASIPNYRDWKENTTQVFSNMVLWLPWSYTASGPGISNPERIRAAVISPDVFSTLTAAPTVGRFLNSDDAKSGERRVLLSYDFWRRAYAADPALPGKTIRLNGATHIVIGVAPRGFAFPPEDLVDVWTVLPASALASTDRAGRGYRVAAHLCPGVTPQMARAALNLVAERLSSRFPGDKDYGALVIPMREGVAGNFRAPLLALSGAVGFALLLLCFNMGYLRVVHLEARRKEIALRVVLGASQGALLRQLLIETLLLLAIGGALGILLAPAAVRLLLSFVPPREIPWLHARLDAVALLGVLGLTALAAVFSALLPIIKTLRSELARILSAGGATGSSAATAGRLRGAMIAAQIALALVPLCGAGLLMRSFVHLLEVAPGFDSAHRLTLAFSAPKARYAGPAEISALAQKIREKTQDIPGLKQEGLAQAIPFSPGARWLQAITRSDPKGLQSFSTLPLVRYSVITPGYFEAMGIPLKSGRLFSESDAGNAQPVVLINEKLARLYFPGEDPVGKALWIGHAESLPKSSPRLVAGVVADTHMYALDSDPDAAAWAGPLAAGPEMSMSSRRPAGSHALSCALATARWKRQYAVSEPGRSTASGLAADVATLDSIRRPIMRRGQPAAPVSAARTRISASRWHHGG</sequence>
<feature type="domain" description="MacB-like periplasmic core" evidence="10">
    <location>
        <begin position="525"/>
        <end position="608"/>
    </location>
</feature>
<organism evidence="11 12">
    <name type="scientific">Candidatus Acidiferrum panamense</name>
    <dbReference type="NCBI Taxonomy" id="2741543"/>
    <lineage>
        <taxon>Bacteria</taxon>
        <taxon>Pseudomonadati</taxon>
        <taxon>Acidobacteriota</taxon>
        <taxon>Terriglobia</taxon>
        <taxon>Candidatus Acidiferrales</taxon>
        <taxon>Candidatus Acidiferrum</taxon>
    </lineage>
</organism>
<proteinExistence type="inferred from homology"/>
<keyword evidence="2" id="KW-1003">Cell membrane</keyword>
<feature type="transmembrane region" description="Helical" evidence="8">
    <location>
        <begin position="363"/>
        <end position="388"/>
    </location>
</feature>
<evidence type="ECO:0000256" key="4">
    <source>
        <dbReference type="ARBA" id="ARBA00022989"/>
    </source>
</evidence>
<evidence type="ECO:0000256" key="8">
    <source>
        <dbReference type="SAM" id="Phobius"/>
    </source>
</evidence>
<evidence type="ECO:0000256" key="3">
    <source>
        <dbReference type="ARBA" id="ARBA00022692"/>
    </source>
</evidence>
<dbReference type="InterPro" id="IPR003838">
    <property type="entry name" value="ABC3_permease_C"/>
</dbReference>
<evidence type="ECO:0000313" key="11">
    <source>
        <dbReference type="EMBL" id="MBA0087391.1"/>
    </source>
</evidence>
<dbReference type="Proteomes" id="UP000567293">
    <property type="component" value="Unassembled WGS sequence"/>
</dbReference>
<feature type="transmembrane region" description="Helical" evidence="8">
    <location>
        <begin position="271"/>
        <end position="292"/>
    </location>
</feature>
<evidence type="ECO:0000256" key="2">
    <source>
        <dbReference type="ARBA" id="ARBA00022475"/>
    </source>
</evidence>
<dbReference type="Pfam" id="PF02687">
    <property type="entry name" value="FtsX"/>
    <property type="match status" value="1"/>
</dbReference>
<feature type="domain" description="MacB-like periplasmic core" evidence="10">
    <location>
        <begin position="18"/>
        <end position="235"/>
    </location>
</feature>
<evidence type="ECO:0000256" key="1">
    <source>
        <dbReference type="ARBA" id="ARBA00004651"/>
    </source>
</evidence>
<comment type="similarity">
    <text evidence="6">Belongs to the ABC-4 integral membrane protein family.</text>
</comment>
<dbReference type="PANTHER" id="PTHR30572">
    <property type="entry name" value="MEMBRANE COMPONENT OF TRANSPORTER-RELATED"/>
    <property type="match status" value="1"/>
</dbReference>
<accession>A0A7V8SYX2</accession>
<feature type="non-terminal residue" evidence="11">
    <location>
        <position position="711"/>
    </location>
</feature>
<evidence type="ECO:0000256" key="7">
    <source>
        <dbReference type="SAM" id="MobiDB-lite"/>
    </source>
</evidence>
<protein>
    <submittedName>
        <fullName evidence="11">ABC transporter permease</fullName>
    </submittedName>
</protein>
<dbReference type="GO" id="GO:0022857">
    <property type="term" value="F:transmembrane transporter activity"/>
    <property type="evidence" value="ECO:0007669"/>
    <property type="project" value="TreeGrafter"/>
</dbReference>
<feature type="region of interest" description="Disordered" evidence="7">
    <location>
        <begin position="688"/>
        <end position="711"/>
    </location>
</feature>
<keyword evidence="4 8" id="KW-1133">Transmembrane helix</keyword>
<dbReference type="Pfam" id="PF12704">
    <property type="entry name" value="MacB_PCD"/>
    <property type="match status" value="2"/>
</dbReference>
<dbReference type="EMBL" id="JACDQQ010001981">
    <property type="protein sequence ID" value="MBA0087391.1"/>
    <property type="molecule type" value="Genomic_DNA"/>
</dbReference>
<keyword evidence="12" id="KW-1185">Reference proteome</keyword>
<evidence type="ECO:0000259" key="10">
    <source>
        <dbReference type="Pfam" id="PF12704"/>
    </source>
</evidence>
<comment type="subcellular location">
    <subcellularLocation>
        <location evidence="1">Cell membrane</location>
        <topology evidence="1">Multi-pass membrane protein</topology>
    </subcellularLocation>
</comment>
<comment type="caution">
    <text evidence="11">The sequence shown here is derived from an EMBL/GenBank/DDBJ whole genome shotgun (WGS) entry which is preliminary data.</text>
</comment>